<proteinExistence type="predicted"/>
<dbReference type="EMBL" id="LN890987">
    <property type="protein sequence ID" value="CUS12623.1"/>
    <property type="molecule type" value="Genomic_DNA"/>
</dbReference>
<dbReference type="Proteomes" id="UP001412239">
    <property type="component" value="Unassembled WGS sequence"/>
</dbReference>
<feature type="region of interest" description="Disordered" evidence="1">
    <location>
        <begin position="1"/>
        <end position="117"/>
    </location>
</feature>
<reference evidence="2" key="1">
    <citation type="submission" date="2015-10" db="EMBL/GenBank/DDBJ databases">
        <authorList>
            <person name="Regsiter A."/>
            <person name="william w."/>
        </authorList>
    </citation>
    <scope>NUCLEOTIDE SEQUENCE</scope>
    <source>
        <strain evidence="2">Montdore</strain>
    </source>
</reference>
<evidence type="ECO:0000256" key="1">
    <source>
        <dbReference type="SAM" id="MobiDB-lite"/>
    </source>
</evidence>
<feature type="compositionally biased region" description="Polar residues" evidence="1">
    <location>
        <begin position="1"/>
        <end position="18"/>
    </location>
</feature>
<gene>
    <name evidence="2" type="ORF">GSTUAT00003235001</name>
</gene>
<sequence length="270" mass="30327">MEETPSSQMAPPNSSESPSLGGLGDNGFSTPSASTSCSRPPPPSVRRSGRHLEKVPVYYGPEKRRRRQVNTNTPAKKQRLSGTDPLDSLGENTPAPIKQTTLDNEPSPPPNNKGIPRFTPTQIRIFVRYNSKFTWRSRKTPRPSLPTDSVNMSVSRPHLKALVRAAASHYQSLPRKFGDPKNCFLHLYKTFLPTVEFEEWEKESGGTLGERDTHIVLMKVFEIVFTSRYRRGRAREKIWGLLGFRDEEDEENEENEEGGEGAHQGEASGH</sequence>
<dbReference type="AlphaFoldDB" id="A0A292Q1L1"/>
<evidence type="ECO:0000313" key="2">
    <source>
        <dbReference type="EMBL" id="CUS12623.1"/>
    </source>
</evidence>
<keyword evidence="3" id="KW-1185">Reference proteome</keyword>
<feature type="compositionally biased region" description="Low complexity" evidence="1">
    <location>
        <begin position="29"/>
        <end position="38"/>
    </location>
</feature>
<organism evidence="2 3">
    <name type="scientific">Tuber aestivum</name>
    <name type="common">summer truffle</name>
    <dbReference type="NCBI Taxonomy" id="59557"/>
    <lineage>
        <taxon>Eukaryota</taxon>
        <taxon>Fungi</taxon>
        <taxon>Dikarya</taxon>
        <taxon>Ascomycota</taxon>
        <taxon>Pezizomycotina</taxon>
        <taxon>Pezizomycetes</taxon>
        <taxon>Pezizales</taxon>
        <taxon>Tuberaceae</taxon>
        <taxon>Tuber</taxon>
    </lineage>
</organism>
<accession>A0A292Q1L1</accession>
<evidence type="ECO:0000313" key="3">
    <source>
        <dbReference type="Proteomes" id="UP001412239"/>
    </source>
</evidence>
<name>A0A292Q1L1_9PEZI</name>
<feature type="compositionally biased region" description="Acidic residues" evidence="1">
    <location>
        <begin position="246"/>
        <end position="259"/>
    </location>
</feature>
<protein>
    <submittedName>
        <fullName evidence="2">Uncharacterized protein</fullName>
    </submittedName>
</protein>
<feature type="region of interest" description="Disordered" evidence="1">
    <location>
        <begin position="245"/>
        <end position="270"/>
    </location>
</feature>